<evidence type="ECO:0000256" key="5">
    <source>
        <dbReference type="ARBA" id="ARBA00023277"/>
    </source>
</evidence>
<evidence type="ECO:0000313" key="6">
    <source>
        <dbReference type="EMBL" id="NJP34327.1"/>
    </source>
</evidence>
<organism evidence="6 7">
    <name type="scientific">Micromonospora thermarum</name>
    <dbReference type="NCBI Taxonomy" id="2720024"/>
    <lineage>
        <taxon>Bacteria</taxon>
        <taxon>Bacillati</taxon>
        <taxon>Actinomycetota</taxon>
        <taxon>Actinomycetes</taxon>
        <taxon>Micromonosporales</taxon>
        <taxon>Micromonosporaceae</taxon>
        <taxon>Micromonospora</taxon>
    </lineage>
</organism>
<keyword evidence="7" id="KW-1185">Reference proteome</keyword>
<dbReference type="PANTHER" id="PTHR30246">
    <property type="entry name" value="2-KETO-3-DEOXY-6-PHOSPHOGLUCONATE ALDOLASE"/>
    <property type="match status" value="1"/>
</dbReference>
<dbReference type="InterPro" id="IPR013785">
    <property type="entry name" value="Aldolase_TIM"/>
</dbReference>
<accession>A0ABX0ZAT4</accession>
<dbReference type="CDD" id="cd00452">
    <property type="entry name" value="KDPG_aldolase"/>
    <property type="match status" value="1"/>
</dbReference>
<evidence type="ECO:0000256" key="2">
    <source>
        <dbReference type="ARBA" id="ARBA00006906"/>
    </source>
</evidence>
<dbReference type="Pfam" id="PF01081">
    <property type="entry name" value="Aldolase"/>
    <property type="match status" value="1"/>
</dbReference>
<evidence type="ECO:0000313" key="7">
    <source>
        <dbReference type="Proteomes" id="UP000783871"/>
    </source>
</evidence>
<comment type="similarity">
    <text evidence="2">Belongs to the KHG/KDPG aldolase family.</text>
</comment>
<dbReference type="Gene3D" id="3.20.20.70">
    <property type="entry name" value="Aldolase class I"/>
    <property type="match status" value="1"/>
</dbReference>
<sequence length="216" mass="21526">MVINMTVNLTAELADARILAVIRGTDTAGAIAAGTALLEEGVRIVEVALTTPDAPRAVEALRAVAPAGSLVGAGTVLTTADVADVAAAGAQFVVTPAVVESIPEAARRGIPVAAGAFTPTEAYTAMRMGASAIKVFPVSVGGPAYLRAVRDPFPDIPFVAVGGVGLDDVPGYLRAGAIAVGVGGPLVGDAASGGDLAALRARARTYLAAVGEWTRR</sequence>
<comment type="caution">
    <text evidence="6">The sequence shown here is derived from an EMBL/GenBank/DDBJ whole genome shotgun (WGS) entry which is preliminary data.</text>
</comment>
<comment type="pathway">
    <text evidence="1">Carbohydrate acid metabolism.</text>
</comment>
<comment type="subunit">
    <text evidence="3">Homotrimer.</text>
</comment>
<evidence type="ECO:0000256" key="4">
    <source>
        <dbReference type="ARBA" id="ARBA00023239"/>
    </source>
</evidence>
<reference evidence="6 7" key="1">
    <citation type="submission" date="2020-03" db="EMBL/GenBank/DDBJ databases">
        <title>WGS of actinomycetes isolated from Thailand.</title>
        <authorList>
            <person name="Thawai C."/>
        </authorList>
    </citation>
    <scope>NUCLEOTIDE SEQUENCE [LARGE SCALE GENOMIC DNA]</scope>
    <source>
        <strain evidence="6 7">HSS6-12</strain>
    </source>
</reference>
<evidence type="ECO:0000256" key="1">
    <source>
        <dbReference type="ARBA" id="ARBA00004761"/>
    </source>
</evidence>
<dbReference type="Proteomes" id="UP000783871">
    <property type="component" value="Unassembled WGS sequence"/>
</dbReference>
<protein>
    <submittedName>
        <fullName evidence="6">Bifunctional 4-hydroxy-2-oxoglutarate aldolase/2-dehydro-3-deoxy-phosphogluconate aldolase</fullName>
    </submittedName>
</protein>
<evidence type="ECO:0000256" key="3">
    <source>
        <dbReference type="ARBA" id="ARBA00011233"/>
    </source>
</evidence>
<dbReference type="InterPro" id="IPR000887">
    <property type="entry name" value="Aldlse_KDPG_KHG"/>
</dbReference>
<proteinExistence type="inferred from homology"/>
<gene>
    <name evidence="6" type="ORF">HCJ94_20680</name>
</gene>
<dbReference type="SUPFAM" id="SSF51569">
    <property type="entry name" value="Aldolase"/>
    <property type="match status" value="1"/>
</dbReference>
<dbReference type="EMBL" id="JAATEO010000023">
    <property type="protein sequence ID" value="NJP34327.1"/>
    <property type="molecule type" value="Genomic_DNA"/>
</dbReference>
<keyword evidence="5" id="KW-0119">Carbohydrate metabolism</keyword>
<dbReference type="PANTHER" id="PTHR30246:SF1">
    <property type="entry name" value="2-DEHYDRO-3-DEOXY-6-PHOSPHOGALACTONATE ALDOLASE-RELATED"/>
    <property type="match status" value="1"/>
</dbReference>
<keyword evidence="4" id="KW-0456">Lyase</keyword>
<name>A0ABX0ZAT4_9ACTN</name>